<evidence type="ECO:0000256" key="2">
    <source>
        <dbReference type="ARBA" id="ARBA00022692"/>
    </source>
</evidence>
<comment type="subcellular location">
    <subcellularLocation>
        <location evidence="1">Membrane</location>
        <topology evidence="1">Multi-pass membrane protein</topology>
    </subcellularLocation>
</comment>
<evidence type="ECO:0000256" key="1">
    <source>
        <dbReference type="ARBA" id="ARBA00004141"/>
    </source>
</evidence>
<feature type="transmembrane region" description="Helical" evidence="5">
    <location>
        <begin position="5"/>
        <end position="24"/>
    </location>
</feature>
<dbReference type="Proteomes" id="UP000494256">
    <property type="component" value="Unassembled WGS sequence"/>
</dbReference>
<dbReference type="Pfam" id="PF00335">
    <property type="entry name" value="Tetraspanin"/>
    <property type="match status" value="2"/>
</dbReference>
<dbReference type="GO" id="GO:0005886">
    <property type="term" value="C:plasma membrane"/>
    <property type="evidence" value="ECO:0007669"/>
    <property type="project" value="TreeGrafter"/>
</dbReference>
<dbReference type="PANTHER" id="PTHR19282">
    <property type="entry name" value="TETRASPANIN"/>
    <property type="match status" value="1"/>
</dbReference>
<evidence type="ECO:0000256" key="5">
    <source>
        <dbReference type="SAM" id="Phobius"/>
    </source>
</evidence>
<proteinExistence type="predicted"/>
<evidence type="ECO:0000256" key="4">
    <source>
        <dbReference type="ARBA" id="ARBA00023136"/>
    </source>
</evidence>
<feature type="transmembrane region" description="Helical" evidence="5">
    <location>
        <begin position="315"/>
        <end position="337"/>
    </location>
</feature>
<dbReference type="PANTHER" id="PTHR19282:SF544">
    <property type="entry name" value="TETRASPANIN"/>
    <property type="match status" value="1"/>
</dbReference>
<evidence type="ECO:0000313" key="6">
    <source>
        <dbReference type="EMBL" id="CAB3225707.1"/>
    </source>
</evidence>
<keyword evidence="4 5" id="KW-0472">Membrane</keyword>
<organism evidence="6 7">
    <name type="scientific">Arctia plantaginis</name>
    <name type="common">Wood tiger moth</name>
    <name type="synonym">Phalaena plantaginis</name>
    <dbReference type="NCBI Taxonomy" id="874455"/>
    <lineage>
        <taxon>Eukaryota</taxon>
        <taxon>Metazoa</taxon>
        <taxon>Ecdysozoa</taxon>
        <taxon>Arthropoda</taxon>
        <taxon>Hexapoda</taxon>
        <taxon>Insecta</taxon>
        <taxon>Pterygota</taxon>
        <taxon>Neoptera</taxon>
        <taxon>Endopterygota</taxon>
        <taxon>Lepidoptera</taxon>
        <taxon>Glossata</taxon>
        <taxon>Ditrysia</taxon>
        <taxon>Noctuoidea</taxon>
        <taxon>Erebidae</taxon>
        <taxon>Arctiinae</taxon>
        <taxon>Arctia</taxon>
    </lineage>
</organism>
<name>A0A8S0Z5J6_ARCPL</name>
<accession>A0A8S0Z5J6</accession>
<feature type="transmembrane region" description="Helical" evidence="5">
    <location>
        <begin position="83"/>
        <end position="105"/>
    </location>
</feature>
<feature type="transmembrane region" description="Helical" evidence="5">
    <location>
        <begin position="176"/>
        <end position="198"/>
    </location>
</feature>
<dbReference type="InterPro" id="IPR008952">
    <property type="entry name" value="Tetraspanin_EC2_sf"/>
</dbReference>
<dbReference type="EMBL" id="CADEBD010000226">
    <property type="protein sequence ID" value="CAB3225707.1"/>
    <property type="molecule type" value="Genomic_DNA"/>
</dbReference>
<protein>
    <recommendedName>
        <fullName evidence="8">Tetraspanin</fullName>
    </recommendedName>
</protein>
<evidence type="ECO:0000256" key="3">
    <source>
        <dbReference type="ARBA" id="ARBA00022989"/>
    </source>
</evidence>
<dbReference type="CDD" id="cd03127">
    <property type="entry name" value="tetraspanin_LEL"/>
    <property type="match status" value="1"/>
</dbReference>
<keyword evidence="2 5" id="KW-0812">Transmembrane</keyword>
<reference evidence="6 7" key="1">
    <citation type="submission" date="2020-04" db="EMBL/GenBank/DDBJ databases">
        <authorList>
            <person name="Wallbank WR R."/>
            <person name="Pardo Diaz C."/>
            <person name="Kozak K."/>
            <person name="Martin S."/>
            <person name="Jiggins C."/>
            <person name="Moest M."/>
            <person name="Warren A I."/>
            <person name="Byers J.R.P. K."/>
            <person name="Montejo-Kovacevich G."/>
            <person name="Yen C E."/>
        </authorList>
    </citation>
    <scope>NUCLEOTIDE SEQUENCE [LARGE SCALE GENOMIC DNA]</scope>
</reference>
<keyword evidence="3 5" id="KW-1133">Transmembrane helix</keyword>
<feature type="transmembrane region" description="Helical" evidence="5">
    <location>
        <begin position="55"/>
        <end position="77"/>
    </location>
</feature>
<evidence type="ECO:0000313" key="7">
    <source>
        <dbReference type="Proteomes" id="UP000494256"/>
    </source>
</evidence>
<dbReference type="SUPFAM" id="SSF48652">
    <property type="entry name" value="Tetraspanin"/>
    <property type="match status" value="1"/>
</dbReference>
<evidence type="ECO:0008006" key="8">
    <source>
        <dbReference type="Google" id="ProtNLM"/>
    </source>
</evidence>
<gene>
    <name evidence="6" type="ORF">APLA_LOCUS2384</name>
</gene>
<dbReference type="AlphaFoldDB" id="A0A8S0Z5J6"/>
<dbReference type="Gene3D" id="1.10.1450.10">
    <property type="entry name" value="Tetraspanin"/>
    <property type="match status" value="1"/>
</dbReference>
<sequence length="341" mass="37414">MTRLMLIFVLLNTLLVLFGIILVFHDFELVASSMALPVNLFAGIVEELTLKDVKYILIALGVALLVVIVIGGIGLVAESRWYLVTYGILMGLLAMANLGGGVYLLNQTDSIKKTVDTFMDDSFLDPSMTIFHEIESRLFGIILVFHDFELVASSMALPVNLFAGIVEELTLKDVKYILIALGVALLVVIVIGGIGLVAESRWYLVTYGILMGLLAMANLGGGVYLLNQTDSIKKTVDTFMDDSFLDPSMTIFHEIESRFKCCGTFGPDFYLTYDGEDFVAPSCCEGGRYCSKFTAYQRGCSYVLRAGLEKESTNWGFILVIFAIVQFVSAGIGLYYAGGDR</sequence>
<dbReference type="InterPro" id="IPR018499">
    <property type="entry name" value="Tetraspanin/Peripherin"/>
</dbReference>
<dbReference type="OrthoDB" id="7440703at2759"/>
<comment type="caution">
    <text evidence="6">The sequence shown here is derived from an EMBL/GenBank/DDBJ whole genome shotgun (WGS) entry which is preliminary data.</text>
</comment>
<feature type="transmembrane region" description="Helical" evidence="5">
    <location>
        <begin position="204"/>
        <end position="226"/>
    </location>
</feature>